<dbReference type="Proteomes" id="UP000011087">
    <property type="component" value="Unassembled WGS sequence"/>
</dbReference>
<proteinExistence type="predicted"/>
<dbReference type="HOGENOM" id="CLU_2781291_0_0_1"/>
<dbReference type="PaxDb" id="55529-EKX42560"/>
<dbReference type="GeneID" id="17299180"/>
<evidence type="ECO:0000313" key="3">
    <source>
        <dbReference type="Proteomes" id="UP000011087"/>
    </source>
</evidence>
<gene>
    <name evidence="1" type="ORF">GUITHDRAFT_111535</name>
</gene>
<reference evidence="3" key="2">
    <citation type="submission" date="2012-11" db="EMBL/GenBank/DDBJ databases">
        <authorList>
            <person name="Kuo A."/>
            <person name="Curtis B.A."/>
            <person name="Tanifuji G."/>
            <person name="Burki F."/>
            <person name="Gruber A."/>
            <person name="Irimia M."/>
            <person name="Maruyama S."/>
            <person name="Arias M.C."/>
            <person name="Ball S.G."/>
            <person name="Gile G.H."/>
            <person name="Hirakawa Y."/>
            <person name="Hopkins J.F."/>
            <person name="Rensing S.A."/>
            <person name="Schmutz J."/>
            <person name="Symeonidi A."/>
            <person name="Elias M."/>
            <person name="Eveleigh R.J."/>
            <person name="Herman E.K."/>
            <person name="Klute M.J."/>
            <person name="Nakayama T."/>
            <person name="Obornik M."/>
            <person name="Reyes-Prieto A."/>
            <person name="Armbrust E.V."/>
            <person name="Aves S.J."/>
            <person name="Beiko R.G."/>
            <person name="Coutinho P."/>
            <person name="Dacks J.B."/>
            <person name="Durnford D.G."/>
            <person name="Fast N.M."/>
            <person name="Green B.R."/>
            <person name="Grisdale C."/>
            <person name="Hempe F."/>
            <person name="Henrissat B."/>
            <person name="Hoppner M.P."/>
            <person name="Ishida K.-I."/>
            <person name="Kim E."/>
            <person name="Koreny L."/>
            <person name="Kroth P.G."/>
            <person name="Liu Y."/>
            <person name="Malik S.-B."/>
            <person name="Maier U.G."/>
            <person name="McRose D."/>
            <person name="Mock T."/>
            <person name="Neilson J.A."/>
            <person name="Onodera N.T."/>
            <person name="Poole A.M."/>
            <person name="Pritham E.J."/>
            <person name="Richards T.A."/>
            <person name="Rocap G."/>
            <person name="Roy S.W."/>
            <person name="Sarai C."/>
            <person name="Schaack S."/>
            <person name="Shirato S."/>
            <person name="Slamovits C.H."/>
            <person name="Spencer D.F."/>
            <person name="Suzuki S."/>
            <person name="Worden A.Z."/>
            <person name="Zauner S."/>
            <person name="Barry K."/>
            <person name="Bell C."/>
            <person name="Bharti A.K."/>
            <person name="Crow J.A."/>
            <person name="Grimwood J."/>
            <person name="Kramer R."/>
            <person name="Lindquist E."/>
            <person name="Lucas S."/>
            <person name="Salamov A."/>
            <person name="McFadden G.I."/>
            <person name="Lane C.E."/>
            <person name="Keeling P.J."/>
            <person name="Gray M.W."/>
            <person name="Grigoriev I.V."/>
            <person name="Archibald J.M."/>
        </authorList>
    </citation>
    <scope>NUCLEOTIDE SEQUENCE</scope>
    <source>
        <strain evidence="3">CCMP2712</strain>
    </source>
</reference>
<evidence type="ECO:0000313" key="2">
    <source>
        <dbReference type="EnsemblProtists" id="EKX42560"/>
    </source>
</evidence>
<sequence>MNVNNSRARPKRGLQLTAEQIQGRIIDCDESCMQKGGCFAMAIFKASTALQESELDQNKFGTAEGNHWS</sequence>
<protein>
    <submittedName>
        <fullName evidence="1 2">Uncharacterized protein</fullName>
    </submittedName>
</protein>
<organism evidence="1">
    <name type="scientific">Guillardia theta (strain CCMP2712)</name>
    <name type="common">Cryptophyte</name>
    <dbReference type="NCBI Taxonomy" id="905079"/>
    <lineage>
        <taxon>Eukaryota</taxon>
        <taxon>Cryptophyceae</taxon>
        <taxon>Pyrenomonadales</taxon>
        <taxon>Geminigeraceae</taxon>
        <taxon>Guillardia</taxon>
    </lineage>
</organism>
<dbReference type="EnsemblProtists" id="EKX42560">
    <property type="protein sequence ID" value="EKX42560"/>
    <property type="gene ID" value="GUITHDRAFT_111535"/>
</dbReference>
<dbReference type="EMBL" id="JH993016">
    <property type="protein sequence ID" value="EKX42560.1"/>
    <property type="molecule type" value="Genomic_DNA"/>
</dbReference>
<reference evidence="2" key="3">
    <citation type="submission" date="2016-03" db="UniProtKB">
        <authorList>
            <consortium name="EnsemblProtists"/>
        </authorList>
    </citation>
    <scope>IDENTIFICATION</scope>
</reference>
<dbReference type="RefSeq" id="XP_005829540.1">
    <property type="nucleotide sequence ID" value="XM_005829483.1"/>
</dbReference>
<dbReference type="AlphaFoldDB" id="L1J387"/>
<reference evidence="1 3" key="1">
    <citation type="journal article" date="2012" name="Nature">
        <title>Algal genomes reveal evolutionary mosaicism and the fate of nucleomorphs.</title>
        <authorList>
            <consortium name="DOE Joint Genome Institute"/>
            <person name="Curtis B.A."/>
            <person name="Tanifuji G."/>
            <person name="Burki F."/>
            <person name="Gruber A."/>
            <person name="Irimia M."/>
            <person name="Maruyama S."/>
            <person name="Arias M.C."/>
            <person name="Ball S.G."/>
            <person name="Gile G.H."/>
            <person name="Hirakawa Y."/>
            <person name="Hopkins J.F."/>
            <person name="Kuo A."/>
            <person name="Rensing S.A."/>
            <person name="Schmutz J."/>
            <person name="Symeonidi A."/>
            <person name="Elias M."/>
            <person name="Eveleigh R.J."/>
            <person name="Herman E.K."/>
            <person name="Klute M.J."/>
            <person name="Nakayama T."/>
            <person name="Obornik M."/>
            <person name="Reyes-Prieto A."/>
            <person name="Armbrust E.V."/>
            <person name="Aves S.J."/>
            <person name="Beiko R.G."/>
            <person name="Coutinho P."/>
            <person name="Dacks J.B."/>
            <person name="Durnford D.G."/>
            <person name="Fast N.M."/>
            <person name="Green B.R."/>
            <person name="Grisdale C.J."/>
            <person name="Hempel F."/>
            <person name="Henrissat B."/>
            <person name="Hoppner M.P."/>
            <person name="Ishida K."/>
            <person name="Kim E."/>
            <person name="Koreny L."/>
            <person name="Kroth P.G."/>
            <person name="Liu Y."/>
            <person name="Malik S.B."/>
            <person name="Maier U.G."/>
            <person name="McRose D."/>
            <person name="Mock T."/>
            <person name="Neilson J.A."/>
            <person name="Onodera N.T."/>
            <person name="Poole A.M."/>
            <person name="Pritham E.J."/>
            <person name="Richards T.A."/>
            <person name="Rocap G."/>
            <person name="Roy S.W."/>
            <person name="Sarai C."/>
            <person name="Schaack S."/>
            <person name="Shirato S."/>
            <person name="Slamovits C.H."/>
            <person name="Spencer D.F."/>
            <person name="Suzuki S."/>
            <person name="Worden A.Z."/>
            <person name="Zauner S."/>
            <person name="Barry K."/>
            <person name="Bell C."/>
            <person name="Bharti A.K."/>
            <person name="Crow J.A."/>
            <person name="Grimwood J."/>
            <person name="Kramer R."/>
            <person name="Lindquist E."/>
            <person name="Lucas S."/>
            <person name="Salamov A."/>
            <person name="McFadden G.I."/>
            <person name="Lane C.E."/>
            <person name="Keeling P.J."/>
            <person name="Gray M.W."/>
            <person name="Grigoriev I.V."/>
            <person name="Archibald J.M."/>
        </authorList>
    </citation>
    <scope>NUCLEOTIDE SEQUENCE</scope>
    <source>
        <strain evidence="1 3">CCMP2712</strain>
    </source>
</reference>
<evidence type="ECO:0000313" key="1">
    <source>
        <dbReference type="EMBL" id="EKX42560.1"/>
    </source>
</evidence>
<accession>L1J387</accession>
<keyword evidence="3" id="KW-1185">Reference proteome</keyword>
<name>L1J387_GUITC</name>
<dbReference type="KEGG" id="gtt:GUITHDRAFT_111535"/>